<evidence type="ECO:0008006" key="3">
    <source>
        <dbReference type="Google" id="ProtNLM"/>
    </source>
</evidence>
<evidence type="ECO:0000313" key="1">
    <source>
        <dbReference type="EMBL" id="MDP9652092.1"/>
    </source>
</evidence>
<evidence type="ECO:0000313" key="2">
    <source>
        <dbReference type="Proteomes" id="UP001229486"/>
    </source>
</evidence>
<protein>
    <recommendedName>
        <fullName evidence="3">Fis family transcriptional regulator</fullName>
    </recommendedName>
</protein>
<name>A0AB73IRX2_9BURK</name>
<gene>
    <name evidence="1" type="ORF">J2793_007571</name>
</gene>
<dbReference type="AlphaFoldDB" id="A0AB73IRX2"/>
<accession>A0AB73IRX2</accession>
<proteinExistence type="predicted"/>
<dbReference type="EMBL" id="JAURTK010000076">
    <property type="protein sequence ID" value="MDP9652092.1"/>
    <property type="molecule type" value="Genomic_DNA"/>
</dbReference>
<dbReference type="Proteomes" id="UP001229486">
    <property type="component" value="Unassembled WGS sequence"/>
</dbReference>
<organism evidence="1 2">
    <name type="scientific">Paraburkholderia caledonica</name>
    <dbReference type="NCBI Taxonomy" id="134536"/>
    <lineage>
        <taxon>Bacteria</taxon>
        <taxon>Pseudomonadati</taxon>
        <taxon>Pseudomonadota</taxon>
        <taxon>Betaproteobacteria</taxon>
        <taxon>Burkholderiales</taxon>
        <taxon>Burkholderiaceae</taxon>
        <taxon>Paraburkholderia</taxon>
    </lineage>
</organism>
<sequence>MRGWWWCGGGGGAGVVVVRGWWWCGGGGGAGVVVVRGRCLEKSAPNDKRAQPFDARAVIASAQHVHWTFMAQPIPFSRNTGAARARHAKAMLLPMARQTADDLALRVHLALDALRRGDGGIGDAQTLTQVMLLTGFLAESGFGSATGEQLGEAERAIAKVFDTGRDTGRWMLNENGFAIFAQIATNYDQQLHRAPLWAITEVSERLDRFTAGLPDQFATRKRA</sequence>
<reference evidence="1" key="1">
    <citation type="submission" date="2023-07" db="EMBL/GenBank/DDBJ databases">
        <title>Sorghum-associated microbial communities from plants grown in Nebraska, USA.</title>
        <authorList>
            <person name="Schachtman D."/>
        </authorList>
    </citation>
    <scope>NUCLEOTIDE SEQUENCE</scope>
    <source>
        <strain evidence="1">DS1061</strain>
    </source>
</reference>
<comment type="caution">
    <text evidence="1">The sequence shown here is derived from an EMBL/GenBank/DDBJ whole genome shotgun (WGS) entry which is preliminary data.</text>
</comment>